<feature type="domain" description="MobA-like NTP transferase" evidence="2">
    <location>
        <begin position="8"/>
        <end position="169"/>
    </location>
</feature>
<dbReference type="Pfam" id="PF12804">
    <property type="entry name" value="NTP_transf_3"/>
    <property type="match status" value="1"/>
</dbReference>
<reference evidence="3 4" key="1">
    <citation type="submission" date="2019-07" db="EMBL/GenBank/DDBJ databases">
        <title>Whole genome shotgun sequence of Methylobacterium haplocladii NBRC 107714.</title>
        <authorList>
            <person name="Hosoyama A."/>
            <person name="Uohara A."/>
            <person name="Ohji S."/>
            <person name="Ichikawa N."/>
        </authorList>
    </citation>
    <scope>NUCLEOTIDE SEQUENCE [LARGE SCALE GENOMIC DNA]</scope>
    <source>
        <strain evidence="3 4">NBRC 107714</strain>
    </source>
</reference>
<comment type="caution">
    <text evidence="3">The sequence shown here is derived from an EMBL/GenBank/DDBJ whole genome shotgun (WGS) entry which is preliminary data.</text>
</comment>
<dbReference type="GO" id="GO:0016779">
    <property type="term" value="F:nucleotidyltransferase activity"/>
    <property type="evidence" value="ECO:0007669"/>
    <property type="project" value="UniProtKB-ARBA"/>
</dbReference>
<dbReference type="SUPFAM" id="SSF53448">
    <property type="entry name" value="Nucleotide-diphospho-sugar transferases"/>
    <property type="match status" value="1"/>
</dbReference>
<evidence type="ECO:0000256" key="1">
    <source>
        <dbReference type="ARBA" id="ARBA00022842"/>
    </source>
</evidence>
<accession>A0A512IUK5</accession>
<dbReference type="InterPro" id="IPR029044">
    <property type="entry name" value="Nucleotide-diphossugar_trans"/>
</dbReference>
<dbReference type="InterPro" id="IPR025877">
    <property type="entry name" value="MobA-like_NTP_Trfase"/>
</dbReference>
<evidence type="ECO:0000313" key="4">
    <source>
        <dbReference type="Proteomes" id="UP000321258"/>
    </source>
</evidence>
<keyword evidence="4" id="KW-1185">Reference proteome</keyword>
<dbReference type="CDD" id="cd04182">
    <property type="entry name" value="GT_2_like_f"/>
    <property type="match status" value="1"/>
</dbReference>
<dbReference type="PANTHER" id="PTHR43777">
    <property type="entry name" value="MOLYBDENUM COFACTOR CYTIDYLYLTRANSFERASE"/>
    <property type="match status" value="1"/>
</dbReference>
<proteinExistence type="predicted"/>
<name>A0A512IUK5_9HYPH</name>
<organism evidence="3 4">
    <name type="scientific">Methylobacterium haplocladii</name>
    <dbReference type="NCBI Taxonomy" id="1176176"/>
    <lineage>
        <taxon>Bacteria</taxon>
        <taxon>Pseudomonadati</taxon>
        <taxon>Pseudomonadota</taxon>
        <taxon>Alphaproteobacteria</taxon>
        <taxon>Hyphomicrobiales</taxon>
        <taxon>Methylobacteriaceae</taxon>
        <taxon>Methylobacterium</taxon>
    </lineage>
</organism>
<keyword evidence="1" id="KW-0460">Magnesium</keyword>
<evidence type="ECO:0000313" key="3">
    <source>
        <dbReference type="EMBL" id="GEP01388.1"/>
    </source>
</evidence>
<dbReference type="EMBL" id="BJZT01000042">
    <property type="protein sequence ID" value="GEP01388.1"/>
    <property type="molecule type" value="Genomic_DNA"/>
</dbReference>
<protein>
    <recommendedName>
        <fullName evidence="2">MobA-like NTP transferase domain-containing protein</fullName>
    </recommendedName>
</protein>
<dbReference type="Gene3D" id="3.90.550.10">
    <property type="entry name" value="Spore Coat Polysaccharide Biosynthesis Protein SpsA, Chain A"/>
    <property type="match status" value="1"/>
</dbReference>
<dbReference type="AlphaFoldDB" id="A0A512IUK5"/>
<sequence length="196" mass="19857">MPEPRIGAVILAAGRGTRFGPEPKLLAMLHGEPLIRHVARAALASSARPVVVVLGAHSDAVGAALAGLDLRLVDNPDSAVGLSTSLRAGLAAMPDAIDAVVVLLGDMPRITAAHLDGLIAVYRAAEPRPSAVVPVTGGRRGNPVLLDLDKLKEVLENLSGDTGAGPLLAGRGDVIEVEMDDAVAFDVDTPAALAGG</sequence>
<evidence type="ECO:0000259" key="2">
    <source>
        <dbReference type="Pfam" id="PF12804"/>
    </source>
</evidence>
<gene>
    <name evidence="3" type="ORF">MHA02_37750</name>
</gene>
<dbReference type="Proteomes" id="UP000321258">
    <property type="component" value="Unassembled WGS sequence"/>
</dbReference>
<dbReference type="PANTHER" id="PTHR43777:SF1">
    <property type="entry name" value="MOLYBDENUM COFACTOR CYTIDYLYLTRANSFERASE"/>
    <property type="match status" value="1"/>
</dbReference>